<accession>A0A5B9QP23</accession>
<feature type="region of interest" description="Disordered" evidence="5">
    <location>
        <begin position="1"/>
        <end position="20"/>
    </location>
</feature>
<name>A0A5B9QP23_9BACT</name>
<sequence length="289" mass="31737">MRLGGRRQSEHVDDRRRRRAAPAAAGGVGLLLMALVVWMMGGNPLQVLQNAPQGGGQAVQQGGQQVGAELTAEEQAAGEFASTILASTEDVWTPLFAQSGKTYRPAEMVLFRDAVQSACGNASSATGPFYCPADEKVYLDTSFFDQMARQLNAPGDFAQAYVIAHEVGHHVQNLMGRTDWMEQQRRRVSKTEYNRLSVRLELQADYYAGVWAHHEQARFGSLEEGDIREGLDAANAIGDDRLQRQATGRVVPDSFTHGTSEQRLRWFAAGLESGDLSGADTFSMPYERL</sequence>
<dbReference type="GO" id="GO:0016020">
    <property type="term" value="C:membrane"/>
    <property type="evidence" value="ECO:0007669"/>
    <property type="project" value="UniProtKB-SubCell"/>
</dbReference>
<evidence type="ECO:0000256" key="2">
    <source>
        <dbReference type="ARBA" id="ARBA00022692"/>
    </source>
</evidence>
<evidence type="ECO:0000313" key="7">
    <source>
        <dbReference type="EMBL" id="QEG39699.1"/>
    </source>
</evidence>
<dbReference type="EMBL" id="CP042914">
    <property type="protein sequence ID" value="QEG39699.1"/>
    <property type="molecule type" value="Genomic_DNA"/>
</dbReference>
<gene>
    <name evidence="7" type="ORF">UC8_16970</name>
</gene>
<protein>
    <submittedName>
        <fullName evidence="7">Neutral zinc metallopeptidase</fullName>
    </submittedName>
</protein>
<dbReference type="InterPro" id="IPR007343">
    <property type="entry name" value="Uncharacterised_pept_Zn_put"/>
</dbReference>
<feature type="transmembrane region" description="Helical" evidence="6">
    <location>
        <begin position="20"/>
        <end position="40"/>
    </location>
</feature>
<organism evidence="7 8">
    <name type="scientific">Roseimaritima ulvae</name>
    <dbReference type="NCBI Taxonomy" id="980254"/>
    <lineage>
        <taxon>Bacteria</taxon>
        <taxon>Pseudomonadati</taxon>
        <taxon>Planctomycetota</taxon>
        <taxon>Planctomycetia</taxon>
        <taxon>Pirellulales</taxon>
        <taxon>Pirellulaceae</taxon>
        <taxon>Roseimaritima</taxon>
    </lineage>
</organism>
<reference evidence="7 8" key="1">
    <citation type="submission" date="2019-08" db="EMBL/GenBank/DDBJ databases">
        <title>Deep-cultivation of Planctomycetes and their phenomic and genomic characterization uncovers novel biology.</title>
        <authorList>
            <person name="Wiegand S."/>
            <person name="Jogler M."/>
            <person name="Boedeker C."/>
            <person name="Pinto D."/>
            <person name="Vollmers J."/>
            <person name="Rivas-Marin E."/>
            <person name="Kohn T."/>
            <person name="Peeters S.H."/>
            <person name="Heuer A."/>
            <person name="Rast P."/>
            <person name="Oberbeckmann S."/>
            <person name="Bunk B."/>
            <person name="Jeske O."/>
            <person name="Meyerdierks A."/>
            <person name="Storesund J.E."/>
            <person name="Kallscheuer N."/>
            <person name="Luecker S."/>
            <person name="Lage O.M."/>
            <person name="Pohl T."/>
            <person name="Merkel B.J."/>
            <person name="Hornburger P."/>
            <person name="Mueller R.-W."/>
            <person name="Bruemmer F."/>
            <person name="Labrenz M."/>
            <person name="Spormann A.M."/>
            <person name="Op den Camp H."/>
            <person name="Overmann J."/>
            <person name="Amann R."/>
            <person name="Jetten M.S.M."/>
            <person name="Mascher T."/>
            <person name="Medema M.H."/>
            <person name="Devos D.P."/>
            <person name="Kaster A.-K."/>
            <person name="Ovreas L."/>
            <person name="Rohde M."/>
            <person name="Galperin M.Y."/>
            <person name="Jogler C."/>
        </authorList>
    </citation>
    <scope>NUCLEOTIDE SEQUENCE [LARGE SCALE GENOMIC DNA]</scope>
    <source>
        <strain evidence="7 8">UC8</strain>
    </source>
</reference>
<keyword evidence="3 6" id="KW-1133">Transmembrane helix</keyword>
<evidence type="ECO:0000256" key="3">
    <source>
        <dbReference type="ARBA" id="ARBA00022989"/>
    </source>
</evidence>
<comment type="subcellular location">
    <subcellularLocation>
        <location evidence="1">Membrane</location>
        <topology evidence="1">Single-pass membrane protein</topology>
    </subcellularLocation>
</comment>
<keyword evidence="4 6" id="KW-0472">Membrane</keyword>
<keyword evidence="2 6" id="KW-0812">Transmembrane</keyword>
<keyword evidence="8" id="KW-1185">Reference proteome</keyword>
<evidence type="ECO:0000256" key="5">
    <source>
        <dbReference type="SAM" id="MobiDB-lite"/>
    </source>
</evidence>
<dbReference type="OrthoDB" id="9774900at2"/>
<evidence type="ECO:0000256" key="6">
    <source>
        <dbReference type="SAM" id="Phobius"/>
    </source>
</evidence>
<dbReference type="PANTHER" id="PTHR30168">
    <property type="entry name" value="PUTATIVE MEMBRANE PROTEIN YPFJ"/>
    <property type="match status" value="1"/>
</dbReference>
<dbReference type="Pfam" id="PF04228">
    <property type="entry name" value="Zn_peptidase"/>
    <property type="match status" value="1"/>
</dbReference>
<evidence type="ECO:0000256" key="4">
    <source>
        <dbReference type="ARBA" id="ARBA00023136"/>
    </source>
</evidence>
<dbReference type="RefSeq" id="WP_068142086.1">
    <property type="nucleotide sequence ID" value="NZ_CP042914.1"/>
</dbReference>
<proteinExistence type="predicted"/>
<dbReference type="AlphaFoldDB" id="A0A5B9QP23"/>
<dbReference type="KEGG" id="rul:UC8_16970"/>
<dbReference type="PANTHER" id="PTHR30168:SF0">
    <property type="entry name" value="INNER MEMBRANE PROTEIN"/>
    <property type="match status" value="1"/>
</dbReference>
<evidence type="ECO:0000256" key="1">
    <source>
        <dbReference type="ARBA" id="ARBA00004167"/>
    </source>
</evidence>
<evidence type="ECO:0000313" key="8">
    <source>
        <dbReference type="Proteomes" id="UP000325286"/>
    </source>
</evidence>
<dbReference type="Proteomes" id="UP000325286">
    <property type="component" value="Chromosome"/>
</dbReference>